<comment type="similarity">
    <text evidence="3 8">Belongs to the fungal TPase family.</text>
</comment>
<evidence type="ECO:0000313" key="12">
    <source>
        <dbReference type="Proteomes" id="UP001283341"/>
    </source>
</evidence>
<dbReference type="Proteomes" id="UP001283341">
    <property type="component" value="Unassembled WGS sequence"/>
</dbReference>
<evidence type="ECO:0000259" key="10">
    <source>
        <dbReference type="Pfam" id="PF02940"/>
    </source>
</evidence>
<gene>
    <name evidence="11" type="ORF">B0H66DRAFT_387311</name>
</gene>
<evidence type="ECO:0000256" key="4">
    <source>
        <dbReference type="ARBA" id="ARBA00022664"/>
    </source>
</evidence>
<dbReference type="InterPro" id="IPR037009">
    <property type="entry name" value="mRNA_triPase_Cet1_sf"/>
</dbReference>
<feature type="compositionally biased region" description="Low complexity" evidence="9">
    <location>
        <begin position="157"/>
        <end position="168"/>
    </location>
</feature>
<dbReference type="InterPro" id="IPR033469">
    <property type="entry name" value="CYTH-like_dom_sf"/>
</dbReference>
<organism evidence="11 12">
    <name type="scientific">Apodospora peruviana</name>
    <dbReference type="NCBI Taxonomy" id="516989"/>
    <lineage>
        <taxon>Eukaryota</taxon>
        <taxon>Fungi</taxon>
        <taxon>Dikarya</taxon>
        <taxon>Ascomycota</taxon>
        <taxon>Pezizomycotina</taxon>
        <taxon>Sordariomycetes</taxon>
        <taxon>Sordariomycetidae</taxon>
        <taxon>Sordariales</taxon>
        <taxon>Lasiosphaeriaceae</taxon>
        <taxon>Apodospora</taxon>
    </lineage>
</organism>
<dbReference type="GO" id="GO:0006370">
    <property type="term" value="P:7-methylguanosine mRNA capping"/>
    <property type="evidence" value="ECO:0007669"/>
    <property type="project" value="UniProtKB-UniRule"/>
</dbReference>
<feature type="domain" description="mRNA triphosphatase Cet1-like" evidence="10">
    <location>
        <begin position="565"/>
        <end position="823"/>
    </location>
</feature>
<feature type="compositionally biased region" description="Pro residues" evidence="9">
    <location>
        <begin position="127"/>
        <end position="137"/>
    </location>
</feature>
<dbReference type="InterPro" id="IPR040343">
    <property type="entry name" value="Cet1/Ctl1"/>
</dbReference>
<comment type="cofactor">
    <cofactor evidence="1 8">
        <name>Mg(2+)</name>
        <dbReference type="ChEBI" id="CHEBI:18420"/>
    </cofactor>
</comment>
<keyword evidence="4 8" id="KW-0507">mRNA processing</keyword>
<evidence type="ECO:0000256" key="6">
    <source>
        <dbReference type="ARBA" id="ARBA00023242"/>
    </source>
</evidence>
<feature type="region of interest" description="Disordered" evidence="9">
    <location>
        <begin position="501"/>
        <end position="521"/>
    </location>
</feature>
<feature type="compositionally biased region" description="Basic and acidic residues" evidence="9">
    <location>
        <begin position="404"/>
        <end position="437"/>
    </location>
</feature>
<keyword evidence="6 8" id="KW-0539">Nucleus</keyword>
<keyword evidence="5 8" id="KW-0378">Hydrolase</keyword>
<feature type="region of interest" description="Disordered" evidence="9">
    <location>
        <begin position="534"/>
        <end position="555"/>
    </location>
</feature>
<feature type="compositionally biased region" description="Low complexity" evidence="9">
    <location>
        <begin position="50"/>
        <end position="62"/>
    </location>
</feature>
<comment type="caution">
    <text evidence="11">The sequence shown here is derived from an EMBL/GenBank/DDBJ whole genome shotgun (WGS) entry which is preliminary data.</text>
</comment>
<dbReference type="GO" id="GO:0004651">
    <property type="term" value="F:polynucleotide 5'-phosphatase activity"/>
    <property type="evidence" value="ECO:0007669"/>
    <property type="project" value="UniProtKB-UniRule"/>
</dbReference>
<evidence type="ECO:0000256" key="3">
    <source>
        <dbReference type="ARBA" id="ARBA00006345"/>
    </source>
</evidence>
<dbReference type="InterPro" id="IPR004206">
    <property type="entry name" value="mRNA_triPase_Cet1"/>
</dbReference>
<reference evidence="11" key="2">
    <citation type="submission" date="2023-06" db="EMBL/GenBank/DDBJ databases">
        <authorList>
            <consortium name="Lawrence Berkeley National Laboratory"/>
            <person name="Haridas S."/>
            <person name="Hensen N."/>
            <person name="Bonometti L."/>
            <person name="Westerberg I."/>
            <person name="Brannstrom I.O."/>
            <person name="Guillou S."/>
            <person name="Cros-Aarteil S."/>
            <person name="Calhoun S."/>
            <person name="Kuo A."/>
            <person name="Mondo S."/>
            <person name="Pangilinan J."/>
            <person name="Riley R."/>
            <person name="Labutti K."/>
            <person name="Andreopoulos B."/>
            <person name="Lipzen A."/>
            <person name="Chen C."/>
            <person name="Yanf M."/>
            <person name="Daum C."/>
            <person name="Ng V."/>
            <person name="Clum A."/>
            <person name="Steindorff A."/>
            <person name="Ohm R."/>
            <person name="Martin F."/>
            <person name="Silar P."/>
            <person name="Natvig D."/>
            <person name="Lalanne C."/>
            <person name="Gautier V."/>
            <person name="Ament-Velasquez S.L."/>
            <person name="Kruys A."/>
            <person name="Hutchinson M.I."/>
            <person name="Powell A.J."/>
            <person name="Barry K."/>
            <person name="Miller A.N."/>
            <person name="Grigoriev I.V."/>
            <person name="Debuchy R."/>
            <person name="Gladieux P."/>
            <person name="Thoren M.H."/>
            <person name="Johannesson H."/>
        </authorList>
    </citation>
    <scope>NUCLEOTIDE SEQUENCE</scope>
    <source>
        <strain evidence="11">CBS 118394</strain>
    </source>
</reference>
<reference evidence="11" key="1">
    <citation type="journal article" date="2023" name="Mol. Phylogenet. Evol.">
        <title>Genome-scale phylogeny and comparative genomics of the fungal order Sordariales.</title>
        <authorList>
            <person name="Hensen N."/>
            <person name="Bonometti L."/>
            <person name="Westerberg I."/>
            <person name="Brannstrom I.O."/>
            <person name="Guillou S."/>
            <person name="Cros-Aarteil S."/>
            <person name="Calhoun S."/>
            <person name="Haridas S."/>
            <person name="Kuo A."/>
            <person name="Mondo S."/>
            <person name="Pangilinan J."/>
            <person name="Riley R."/>
            <person name="LaButti K."/>
            <person name="Andreopoulos B."/>
            <person name="Lipzen A."/>
            <person name="Chen C."/>
            <person name="Yan M."/>
            <person name="Daum C."/>
            <person name="Ng V."/>
            <person name="Clum A."/>
            <person name="Steindorff A."/>
            <person name="Ohm R.A."/>
            <person name="Martin F."/>
            <person name="Silar P."/>
            <person name="Natvig D.O."/>
            <person name="Lalanne C."/>
            <person name="Gautier V."/>
            <person name="Ament-Velasquez S.L."/>
            <person name="Kruys A."/>
            <person name="Hutchinson M.I."/>
            <person name="Powell A.J."/>
            <person name="Barry K."/>
            <person name="Miller A.N."/>
            <person name="Grigoriev I.V."/>
            <person name="Debuchy R."/>
            <person name="Gladieux P."/>
            <person name="Hiltunen Thoren M."/>
            <person name="Johannesson H."/>
        </authorList>
    </citation>
    <scope>NUCLEOTIDE SEQUENCE</scope>
    <source>
        <strain evidence="11">CBS 118394</strain>
    </source>
</reference>
<dbReference type="PANTHER" id="PTHR28118">
    <property type="entry name" value="POLYNUCLEOTIDE 5'-TRIPHOSPHATASE-RELATED"/>
    <property type="match status" value="1"/>
</dbReference>
<dbReference type="EC" id="3.6.1.74" evidence="8"/>
<evidence type="ECO:0000256" key="2">
    <source>
        <dbReference type="ARBA" id="ARBA00004123"/>
    </source>
</evidence>
<feature type="compositionally biased region" description="Low complexity" evidence="9">
    <location>
        <begin position="30"/>
        <end position="40"/>
    </location>
</feature>
<feature type="region of interest" description="Disordered" evidence="9">
    <location>
        <begin position="18"/>
        <end position="469"/>
    </location>
</feature>
<feature type="compositionally biased region" description="Pro residues" evidence="9">
    <location>
        <begin position="314"/>
        <end position="332"/>
    </location>
</feature>
<comment type="function">
    <text evidence="8">First step of mRNA capping. Converts the 5'-triphosphate end of a nascent mRNA chain into a diphosphate end.</text>
</comment>
<dbReference type="PANTHER" id="PTHR28118:SF1">
    <property type="entry name" value="POLYNUCLEOTIDE 5'-TRIPHOSPHATASE CTL1-RELATED"/>
    <property type="match status" value="1"/>
</dbReference>
<keyword evidence="8" id="KW-0506">mRNA capping</keyword>
<dbReference type="SUPFAM" id="SSF55154">
    <property type="entry name" value="CYTH-like phosphatases"/>
    <property type="match status" value="1"/>
</dbReference>
<dbReference type="AlphaFoldDB" id="A0AAE0HUI7"/>
<feature type="compositionally biased region" description="Polar residues" evidence="9">
    <location>
        <begin position="66"/>
        <end position="82"/>
    </location>
</feature>
<dbReference type="Gene3D" id="3.20.100.10">
    <property type="entry name" value="mRNA triphosphatase Cet1-like"/>
    <property type="match status" value="1"/>
</dbReference>
<proteinExistence type="inferred from homology"/>
<evidence type="ECO:0000256" key="5">
    <source>
        <dbReference type="ARBA" id="ARBA00022801"/>
    </source>
</evidence>
<sequence length="866" mass="95148">MDLRGMLNDNGPAAAAAAAAAVSNKPPLPQQIHIQTQAQPQPQPQPPSSHPSTPIQTIPQQPFRDYNQQTQPSPSRQYSQDYGPQHGPPGAFATSPYQGVPGPYANRPAPPPLQQIAPHDLRSPSIGPGPAPSPYRPTPTSSISTASGGYPFPPAQQPQQQTPTSPVQRHQYPLTSAFSRDGYPQPSGAVGMTGPPGAPSYMQGPPMPQTPPIGTAGGPHPYPHQRSQSSQSTPTPTSAQSQPGQYGAPYVHGSPVATTHSLPHLEHPQRQSSQPPTPIAGPLSAGPRPVQTLNNFAGQPPSPYQQRLQSTPSFHPPPTQTSPPPPPPPSLPRHPSSQSLYEQHGQDPLRRPPSHVERDRSISVSPKTRLPSLPSSAGRPGTSISDSEARRIHILSSSTMGSAVDHDRERDRAVTPAKRKLEERELRLDELEKRDARPPPFEDVNGRSAHPDSAATPHPSTSFRRQRRRRVYQQPPIWAQTAQDRRLANANCILYKPVQHHGSQLNGKSESLPSRHASPEERRATIVTQPVIAPPPAAPQAPEYPNANEPLGPWEKSITSEMPQESMTRAVADFLFAHILKSPDINDIQSRGVQFEIEAKLGILIDKNTNGRVNLPIVSDCVLSDRGGWLGFRSSMTEAQHKSYNDYLNSLVLLAHPDNKANVGRPQPRVPIKYLHRREIDRFFELPNSMRDSALPACVSSHMASRGHYAKVRVTYDQKTDEVLAKIVKCRIADISLHFPQCPLDCRISVNLEMEWDGEIDALERLSQASSRPSPPHRNKDRLSYTHSHYQVDLTQVTQVTQVVPGPSNAQRQEKEHELEIEVASNVLIDQGRRAMDNRPHQYLELVEGLVNNVVLLARKAQEWGP</sequence>
<feature type="compositionally biased region" description="Low complexity" evidence="9">
    <location>
        <begin position="225"/>
        <end position="245"/>
    </location>
</feature>
<comment type="catalytic activity">
    <reaction evidence="7">
        <text>a 5'-end triphospho-ribonucleoside in mRNA + H2O = a 5'-end diphospho-ribonucleoside in mRNA + phosphate + H(+)</text>
        <dbReference type="Rhea" id="RHEA:67004"/>
        <dbReference type="Rhea" id="RHEA-COMP:17164"/>
        <dbReference type="Rhea" id="RHEA-COMP:17165"/>
        <dbReference type="ChEBI" id="CHEBI:15377"/>
        <dbReference type="ChEBI" id="CHEBI:15378"/>
        <dbReference type="ChEBI" id="CHEBI:43474"/>
        <dbReference type="ChEBI" id="CHEBI:167616"/>
        <dbReference type="ChEBI" id="CHEBI:167618"/>
        <dbReference type="EC" id="3.6.1.74"/>
    </reaction>
    <physiologicalReaction direction="left-to-right" evidence="7">
        <dbReference type="Rhea" id="RHEA:67005"/>
    </physiologicalReaction>
</comment>
<dbReference type="CDD" id="cd07470">
    <property type="entry name" value="CYTH-like_mRNA_RTPase"/>
    <property type="match status" value="1"/>
</dbReference>
<dbReference type="GO" id="GO:0140818">
    <property type="term" value="F:mRNA 5'-triphosphate monophosphatase activity"/>
    <property type="evidence" value="ECO:0007669"/>
    <property type="project" value="UniProtKB-EC"/>
</dbReference>
<feature type="compositionally biased region" description="Low complexity" evidence="9">
    <location>
        <begin position="540"/>
        <end position="550"/>
    </location>
</feature>
<accession>A0AAE0HUI7</accession>
<evidence type="ECO:0000256" key="7">
    <source>
        <dbReference type="ARBA" id="ARBA00047740"/>
    </source>
</evidence>
<evidence type="ECO:0000256" key="8">
    <source>
        <dbReference type="RuleBase" id="RU367053"/>
    </source>
</evidence>
<feature type="compositionally biased region" description="Polar residues" evidence="9">
    <location>
        <begin position="138"/>
        <end position="147"/>
    </location>
</feature>
<evidence type="ECO:0000256" key="9">
    <source>
        <dbReference type="SAM" id="MobiDB-lite"/>
    </source>
</evidence>
<dbReference type="EMBL" id="JAUEDM010000008">
    <property type="protein sequence ID" value="KAK3313150.1"/>
    <property type="molecule type" value="Genomic_DNA"/>
</dbReference>
<evidence type="ECO:0000256" key="1">
    <source>
        <dbReference type="ARBA" id="ARBA00001946"/>
    </source>
</evidence>
<comment type="subunit">
    <text evidence="8">Heterodimer. The mRNA-capping enzyme is composed of two separate chains alpha and beta, respectively a mRNA guanylyltransferase and an mRNA 5'-triphosphate monophosphatase.</text>
</comment>
<dbReference type="Pfam" id="PF02940">
    <property type="entry name" value="mRNA_triPase"/>
    <property type="match status" value="1"/>
</dbReference>
<dbReference type="GO" id="GO:0031533">
    <property type="term" value="C:mRNA capping enzyme complex"/>
    <property type="evidence" value="ECO:0007669"/>
    <property type="project" value="UniProtKB-UniRule"/>
</dbReference>
<protein>
    <recommendedName>
        <fullName evidence="8">mRNA-capping enzyme subunit beta</fullName>
        <ecNumber evidence="8">3.6.1.74</ecNumber>
    </recommendedName>
    <alternativeName>
        <fullName evidence="8">mRNA 5'-phosphatase</fullName>
    </alternativeName>
    <alternativeName>
        <fullName evidence="8">mRNA 5'-triphosphate monophosphatase</fullName>
    </alternativeName>
</protein>
<feature type="compositionally biased region" description="Polar residues" evidence="9">
    <location>
        <begin position="501"/>
        <end position="512"/>
    </location>
</feature>
<name>A0AAE0HUI7_9PEZI</name>
<feature type="compositionally biased region" description="Basic and acidic residues" evidence="9">
    <location>
        <begin position="344"/>
        <end position="361"/>
    </location>
</feature>
<evidence type="ECO:0000313" key="11">
    <source>
        <dbReference type="EMBL" id="KAK3313150.1"/>
    </source>
</evidence>
<comment type="subcellular location">
    <subcellularLocation>
        <location evidence="2 8">Nucleus</location>
    </subcellularLocation>
</comment>
<keyword evidence="12" id="KW-1185">Reference proteome</keyword>